<dbReference type="eggNOG" id="COG1845">
    <property type="taxonomic scope" value="Bacteria"/>
</dbReference>
<evidence type="ECO:0000256" key="6">
    <source>
        <dbReference type="ARBA" id="ARBA00022475"/>
    </source>
</evidence>
<evidence type="ECO:0000256" key="12">
    <source>
        <dbReference type="ARBA" id="ARBA00025694"/>
    </source>
</evidence>
<keyword evidence="6" id="KW-1003">Cell membrane</keyword>
<dbReference type="EMBL" id="FPBV01000001">
    <property type="protein sequence ID" value="SFU31151.1"/>
    <property type="molecule type" value="Genomic_DNA"/>
</dbReference>
<keyword evidence="9 18" id="KW-1133">Transmembrane helix</keyword>
<evidence type="ECO:0000313" key="20">
    <source>
        <dbReference type="EMBL" id="SFU31151.1"/>
    </source>
</evidence>
<proteinExistence type="inferred from homology"/>
<evidence type="ECO:0000256" key="1">
    <source>
        <dbReference type="ARBA" id="ARBA00004651"/>
    </source>
</evidence>
<comment type="function">
    <text evidence="12">Cytochrome bo(3) ubiquinol terminal oxidase is the component of the aerobic respiratory chain of E.coli that predominates when cells are grown at high aeration. Has proton pump activity across the membrane in addition to electron transfer, pumping 2 protons/electron.</text>
</comment>
<dbReference type="GO" id="GO:0019646">
    <property type="term" value="P:aerobic electron transport chain"/>
    <property type="evidence" value="ECO:0007669"/>
    <property type="project" value="InterPro"/>
</dbReference>
<evidence type="ECO:0000256" key="15">
    <source>
        <dbReference type="ARBA" id="ARBA00032189"/>
    </source>
</evidence>
<dbReference type="NCBIfam" id="TIGR02842">
    <property type="entry name" value="CyoC"/>
    <property type="match status" value="1"/>
</dbReference>
<dbReference type="GO" id="GO:0009486">
    <property type="term" value="F:cytochrome bo3 ubiquinol oxidase activity"/>
    <property type="evidence" value="ECO:0007669"/>
    <property type="project" value="InterPro"/>
</dbReference>
<comment type="similarity">
    <text evidence="2 17">Belongs to the cytochrome c oxidase subunit 3 family.</text>
</comment>
<keyword evidence="11 18" id="KW-0472">Membrane</keyword>
<dbReference type="InterPro" id="IPR024791">
    <property type="entry name" value="Cyt_c/ubiquinol_Oxase_su3"/>
</dbReference>
<dbReference type="InterPro" id="IPR033946">
    <property type="entry name" value="Ubiquinol_oxase_su3_dom"/>
</dbReference>
<dbReference type="SUPFAM" id="SSF81452">
    <property type="entry name" value="Cytochrome c oxidase subunit III-like"/>
    <property type="match status" value="1"/>
</dbReference>
<feature type="transmembrane region" description="Helical" evidence="18">
    <location>
        <begin position="107"/>
        <end position="124"/>
    </location>
</feature>
<evidence type="ECO:0000256" key="9">
    <source>
        <dbReference type="ARBA" id="ARBA00022989"/>
    </source>
</evidence>
<accession>A0A1I7F4N6</accession>
<keyword evidence="5" id="KW-0813">Transport</keyword>
<dbReference type="STRING" id="392015.SAMN05421543_10161"/>
<evidence type="ECO:0000256" key="2">
    <source>
        <dbReference type="ARBA" id="ARBA00010581"/>
    </source>
</evidence>
<protein>
    <recommendedName>
        <fullName evidence="4">Cytochrome bo(3) ubiquinol oxidase subunit 3</fullName>
    </recommendedName>
    <alternativeName>
        <fullName evidence="15">Cytochrome o ubiquinol oxidase subunit 3</fullName>
    </alternativeName>
    <alternativeName>
        <fullName evidence="13">Oxidase bo(3) subunit 3</fullName>
    </alternativeName>
    <alternativeName>
        <fullName evidence="16">Ubiquinol oxidase polypeptide III</fullName>
    </alternativeName>
    <alternativeName>
        <fullName evidence="14">Ubiquinol oxidase subunit 3</fullName>
    </alternativeName>
</protein>
<evidence type="ECO:0000256" key="11">
    <source>
        <dbReference type="ARBA" id="ARBA00023136"/>
    </source>
</evidence>
<sequence length="214" mass="23895">MAVVEKALRDAHGHLSGADPAKPLEYQDPNQSLRILGFWLFLATDMLLFGCLFATYLVLRTHTDGGPTAHELFDIPGFTAETFILLTSSFTGGLATLAMRNRNRKQVLAWLTVTILLGLAFVGLEAQEFYKDVLEGATMQRSAFLSAFFTLVGTHGSHVSLGIVWMFSILLQVAKRGLTQVTARKVFIVNLYWHFLDVVWVFIFTVVYLFGVVM</sequence>
<feature type="domain" description="Heme-copper oxidase subunit III family profile" evidence="19">
    <location>
        <begin position="36"/>
        <end position="212"/>
    </location>
</feature>
<evidence type="ECO:0000259" key="19">
    <source>
        <dbReference type="PROSITE" id="PS50253"/>
    </source>
</evidence>
<dbReference type="OrthoDB" id="9810850at2"/>
<dbReference type="RefSeq" id="WP_074948484.1">
    <property type="nucleotide sequence ID" value="NZ_FPBV01000001.1"/>
</dbReference>
<name>A0A1I7F4N6_9BACL</name>
<dbReference type="AlphaFoldDB" id="A0A1I7F4N6"/>
<feature type="transmembrane region" description="Helical" evidence="18">
    <location>
        <begin position="36"/>
        <end position="58"/>
    </location>
</feature>
<evidence type="ECO:0000256" key="7">
    <source>
        <dbReference type="ARBA" id="ARBA00022692"/>
    </source>
</evidence>
<reference evidence="21" key="1">
    <citation type="submission" date="2016-10" db="EMBL/GenBank/DDBJ databases">
        <authorList>
            <person name="Varghese N."/>
        </authorList>
    </citation>
    <scope>NUCLEOTIDE SEQUENCE [LARGE SCALE GENOMIC DNA]</scope>
    <source>
        <strain evidence="21">DSM 17980</strain>
    </source>
</reference>
<dbReference type="CDD" id="cd02863">
    <property type="entry name" value="Ubiquinol_oxidase_III"/>
    <property type="match status" value="1"/>
</dbReference>
<evidence type="ECO:0000256" key="14">
    <source>
        <dbReference type="ARBA" id="ARBA00031884"/>
    </source>
</evidence>
<gene>
    <name evidence="20" type="ORF">SAMN05421543_10161</name>
</gene>
<feature type="transmembrane region" description="Helical" evidence="18">
    <location>
        <begin position="78"/>
        <end position="98"/>
    </location>
</feature>
<dbReference type="GO" id="GO:0004129">
    <property type="term" value="F:cytochrome-c oxidase activity"/>
    <property type="evidence" value="ECO:0007669"/>
    <property type="project" value="InterPro"/>
</dbReference>
<dbReference type="InterPro" id="IPR013833">
    <property type="entry name" value="Cyt_c_oxidase_su3_a-hlx"/>
</dbReference>
<evidence type="ECO:0000256" key="8">
    <source>
        <dbReference type="ARBA" id="ARBA00022982"/>
    </source>
</evidence>
<evidence type="ECO:0000256" key="3">
    <source>
        <dbReference type="ARBA" id="ARBA00011700"/>
    </source>
</evidence>
<dbReference type="InterPro" id="IPR000298">
    <property type="entry name" value="Cyt_c_oxidase-like_su3"/>
</dbReference>
<feature type="transmembrane region" description="Helical" evidence="18">
    <location>
        <begin position="144"/>
        <end position="171"/>
    </location>
</feature>
<evidence type="ECO:0000256" key="17">
    <source>
        <dbReference type="RuleBase" id="RU003376"/>
    </source>
</evidence>
<dbReference type="FunFam" id="1.20.120.80:FF:000001">
    <property type="entry name" value="Cytochrome (Ubi)quinol oxidase subunit III"/>
    <property type="match status" value="1"/>
</dbReference>
<evidence type="ECO:0000256" key="4">
    <source>
        <dbReference type="ARBA" id="ARBA00014687"/>
    </source>
</evidence>
<dbReference type="PANTHER" id="PTHR11403:SF2">
    <property type="entry name" value="CYTOCHROME BO(3) UBIQUINOL OXIDASE SUBUNIT 3"/>
    <property type="match status" value="1"/>
</dbReference>
<comment type="subunit">
    <text evidence="3">Heterooctamer of two A chains, two B chains, two C chains and two D chains.</text>
</comment>
<evidence type="ECO:0000313" key="21">
    <source>
        <dbReference type="Proteomes" id="UP000183508"/>
    </source>
</evidence>
<evidence type="ECO:0000256" key="5">
    <source>
        <dbReference type="ARBA" id="ARBA00022448"/>
    </source>
</evidence>
<keyword evidence="7 17" id="KW-0812">Transmembrane</keyword>
<keyword evidence="21" id="KW-1185">Reference proteome</keyword>
<dbReference type="PROSITE" id="PS50253">
    <property type="entry name" value="COX3"/>
    <property type="match status" value="1"/>
</dbReference>
<dbReference type="Pfam" id="PF00510">
    <property type="entry name" value="COX3"/>
    <property type="match status" value="1"/>
</dbReference>
<dbReference type="InterPro" id="IPR035973">
    <property type="entry name" value="Cyt_c_oxidase_su3-like_sf"/>
</dbReference>
<comment type="subcellular location">
    <subcellularLocation>
        <location evidence="1 17">Cell membrane</location>
        <topology evidence="1 17">Multi-pass membrane protein</topology>
    </subcellularLocation>
</comment>
<dbReference type="GO" id="GO:0005886">
    <property type="term" value="C:plasma membrane"/>
    <property type="evidence" value="ECO:0007669"/>
    <property type="project" value="UniProtKB-SubCell"/>
</dbReference>
<evidence type="ECO:0000256" key="16">
    <source>
        <dbReference type="ARBA" id="ARBA00032717"/>
    </source>
</evidence>
<keyword evidence="10" id="KW-0560">Oxidoreductase</keyword>
<evidence type="ECO:0000256" key="10">
    <source>
        <dbReference type="ARBA" id="ARBA00023002"/>
    </source>
</evidence>
<organism evidence="20 21">
    <name type="scientific">Alicyclobacillus macrosporangiidus</name>
    <dbReference type="NCBI Taxonomy" id="392015"/>
    <lineage>
        <taxon>Bacteria</taxon>
        <taxon>Bacillati</taxon>
        <taxon>Bacillota</taxon>
        <taxon>Bacilli</taxon>
        <taxon>Bacillales</taxon>
        <taxon>Alicyclobacillaceae</taxon>
        <taxon>Alicyclobacillus</taxon>
    </lineage>
</organism>
<evidence type="ECO:0000256" key="13">
    <source>
        <dbReference type="ARBA" id="ARBA00030072"/>
    </source>
</evidence>
<keyword evidence="8" id="KW-0249">Electron transport</keyword>
<feature type="transmembrane region" description="Helical" evidence="18">
    <location>
        <begin position="191"/>
        <end position="211"/>
    </location>
</feature>
<dbReference type="Proteomes" id="UP000183508">
    <property type="component" value="Unassembled WGS sequence"/>
</dbReference>
<dbReference type="PANTHER" id="PTHR11403">
    <property type="entry name" value="CYTOCHROME C OXIDASE SUBUNIT III"/>
    <property type="match status" value="1"/>
</dbReference>
<dbReference type="InterPro" id="IPR014206">
    <property type="entry name" value="Cyt_c_ubiqinol_oxidase_su3"/>
</dbReference>
<evidence type="ECO:0000256" key="18">
    <source>
        <dbReference type="SAM" id="Phobius"/>
    </source>
</evidence>
<dbReference type="Gene3D" id="1.20.120.80">
    <property type="entry name" value="Cytochrome c oxidase, subunit III, four-helix bundle"/>
    <property type="match status" value="1"/>
</dbReference>